<dbReference type="SUPFAM" id="SSF50998">
    <property type="entry name" value="Quinoprotein alcohol dehydrogenase-like"/>
    <property type="match status" value="1"/>
</dbReference>
<dbReference type="EMBL" id="JWTB01000029">
    <property type="protein sequence ID" value="KIC65712.1"/>
    <property type="molecule type" value="Genomic_DNA"/>
</dbReference>
<feature type="signal peptide" evidence="1">
    <location>
        <begin position="1"/>
        <end position="29"/>
    </location>
</feature>
<organism evidence="2 3">
    <name type="scientific">Pseudarthrobacter phenanthrenivorans</name>
    <name type="common">Arthrobacter phenanthrenivorans</name>
    <dbReference type="NCBI Taxonomy" id="361575"/>
    <lineage>
        <taxon>Bacteria</taxon>
        <taxon>Bacillati</taxon>
        <taxon>Actinomycetota</taxon>
        <taxon>Actinomycetes</taxon>
        <taxon>Micrococcales</taxon>
        <taxon>Micrococcaceae</taxon>
        <taxon>Pseudarthrobacter</taxon>
    </lineage>
</organism>
<evidence type="ECO:0000313" key="2">
    <source>
        <dbReference type="EMBL" id="KIC65712.1"/>
    </source>
</evidence>
<comment type="caution">
    <text evidence="2">The sequence shown here is derived from an EMBL/GenBank/DDBJ whole genome shotgun (WGS) entry which is preliminary data.</text>
</comment>
<dbReference type="Proteomes" id="UP000031196">
    <property type="component" value="Unassembled WGS sequence"/>
</dbReference>
<proteinExistence type="predicted"/>
<dbReference type="OrthoDB" id="9154571at2"/>
<name>A0A0B4DAF7_PSEPS</name>
<dbReference type="AlphaFoldDB" id="A0A0B4DAF7"/>
<accession>A0A0B4DAF7</accession>
<evidence type="ECO:0000256" key="1">
    <source>
        <dbReference type="SAM" id="SignalP"/>
    </source>
</evidence>
<keyword evidence="1" id="KW-0732">Signal</keyword>
<dbReference type="InterPro" id="IPR011047">
    <property type="entry name" value="Quinoprotein_ADH-like_sf"/>
</dbReference>
<protein>
    <submittedName>
        <fullName evidence="2">Uncharacterized protein</fullName>
    </submittedName>
</protein>
<reference evidence="2 3" key="1">
    <citation type="submission" date="2014-12" db="EMBL/GenBank/DDBJ databases">
        <title>Genome sequencing of Arthrobacter phenanthrenivorans SWC37.</title>
        <authorList>
            <person name="Tan P.W."/>
            <person name="Chan K.-G."/>
        </authorList>
    </citation>
    <scope>NUCLEOTIDE SEQUENCE [LARGE SCALE GENOMIC DNA]</scope>
    <source>
        <strain evidence="2 3">SWC37</strain>
    </source>
</reference>
<sequence length="178" mass="18533">MKNWRARITIPITVAAAAALAGIGGPAVAGQPDKSKPGDINYFVPAGEACEFPLQIVGTDANANVRAFRDKSGDVVRVITAGRGFTLTYSRLDKKGKVVDSFTLQPTGSVSRIDIAPDGTQTVVGTGTNGLVMFSTDVPPSSAVQYQGRIVFTIDPTTGVFTLVSSSGKQLDICEALA</sequence>
<evidence type="ECO:0000313" key="3">
    <source>
        <dbReference type="Proteomes" id="UP000031196"/>
    </source>
</evidence>
<feature type="chain" id="PRO_5002085316" evidence="1">
    <location>
        <begin position="30"/>
        <end position="178"/>
    </location>
</feature>
<dbReference type="RefSeq" id="WP_043454161.1">
    <property type="nucleotide sequence ID" value="NZ_JWTB01000029.1"/>
</dbReference>
<gene>
    <name evidence="2" type="ORF">RM50_14785</name>
</gene>